<dbReference type="EMBL" id="CP102290">
    <property type="protein sequence ID" value="UWP60776.1"/>
    <property type="molecule type" value="Genomic_DNA"/>
</dbReference>
<proteinExistence type="predicted"/>
<evidence type="ECO:0000313" key="1">
    <source>
        <dbReference type="EMBL" id="UWP60776.1"/>
    </source>
</evidence>
<protein>
    <submittedName>
        <fullName evidence="1">Uncharacterized protein</fullName>
    </submittedName>
</protein>
<evidence type="ECO:0000313" key="2">
    <source>
        <dbReference type="Proteomes" id="UP001060164"/>
    </source>
</evidence>
<sequence>MLRENIVPDKCDMYSAADAMVVVRFRKPDGTNIEGIISNIHIPDEISFSNYGDMLLKIEQIYDLLGMRTDSNKLRGNVTAQKWQKSVLKSAEDRKKGVDVWQYSHDLQVSGDPVIYIHTLYWQNYSWQGFILARKYKDRIYYRSALELLHIIDGLIRGKQDFDCGG</sequence>
<dbReference type="RefSeq" id="WP_028530209.1">
    <property type="nucleotide sequence ID" value="NZ_CABLBR010000049.1"/>
</dbReference>
<accession>A0ABY5VKN3</accession>
<keyword evidence="2" id="KW-1185">Reference proteome</keyword>
<name>A0ABY5VKN3_9FIRM</name>
<organism evidence="1 2">
    <name type="scientific">Ruminococcus gauvreauii</name>
    <dbReference type="NCBI Taxonomy" id="438033"/>
    <lineage>
        <taxon>Bacteria</taxon>
        <taxon>Bacillati</taxon>
        <taxon>Bacillota</taxon>
        <taxon>Clostridia</taxon>
        <taxon>Eubacteriales</taxon>
        <taxon>Oscillospiraceae</taxon>
        <taxon>Ruminococcus</taxon>
    </lineage>
</organism>
<dbReference type="Proteomes" id="UP001060164">
    <property type="component" value="Chromosome"/>
</dbReference>
<gene>
    <name evidence="1" type="ORF">NQ502_06995</name>
</gene>
<reference evidence="1" key="1">
    <citation type="journal article" date="2022" name="Cell">
        <title>Design, construction, and in vivo augmentation of a complex gut microbiome.</title>
        <authorList>
            <person name="Cheng A.G."/>
            <person name="Ho P.Y."/>
            <person name="Aranda-Diaz A."/>
            <person name="Jain S."/>
            <person name="Yu F.B."/>
            <person name="Meng X."/>
            <person name="Wang M."/>
            <person name="Iakiviak M."/>
            <person name="Nagashima K."/>
            <person name="Zhao A."/>
            <person name="Murugkar P."/>
            <person name="Patil A."/>
            <person name="Atabakhsh K."/>
            <person name="Weakley A."/>
            <person name="Yan J."/>
            <person name="Brumbaugh A.R."/>
            <person name="Higginbottom S."/>
            <person name="Dimas A."/>
            <person name="Shiver A.L."/>
            <person name="Deutschbauer A."/>
            <person name="Neff N."/>
            <person name="Sonnenburg J.L."/>
            <person name="Huang K.C."/>
            <person name="Fischbach M.A."/>
        </authorList>
    </citation>
    <scope>NUCLEOTIDE SEQUENCE</scope>
    <source>
        <strain evidence="1">DSM 19829</strain>
    </source>
</reference>